<gene>
    <name evidence="2" type="ORF">F511_20579</name>
</gene>
<evidence type="ECO:0000256" key="1">
    <source>
        <dbReference type="SAM" id="MobiDB-lite"/>
    </source>
</evidence>
<dbReference type="AlphaFoldDB" id="A0A2Z7CYM4"/>
<dbReference type="Proteomes" id="UP000250235">
    <property type="component" value="Unassembled WGS sequence"/>
</dbReference>
<dbReference type="GO" id="GO:0005524">
    <property type="term" value="F:ATP binding"/>
    <property type="evidence" value="ECO:0007669"/>
    <property type="project" value="UniProtKB-KW"/>
</dbReference>
<feature type="region of interest" description="Disordered" evidence="1">
    <location>
        <begin position="252"/>
        <end position="298"/>
    </location>
</feature>
<keyword evidence="3" id="KW-1185">Reference proteome</keyword>
<feature type="compositionally biased region" description="Polar residues" evidence="1">
    <location>
        <begin position="252"/>
        <end position="275"/>
    </location>
</feature>
<proteinExistence type="predicted"/>
<feature type="region of interest" description="Disordered" evidence="1">
    <location>
        <begin position="172"/>
        <end position="218"/>
    </location>
</feature>
<organism evidence="2 3">
    <name type="scientific">Dorcoceras hygrometricum</name>
    <dbReference type="NCBI Taxonomy" id="472368"/>
    <lineage>
        <taxon>Eukaryota</taxon>
        <taxon>Viridiplantae</taxon>
        <taxon>Streptophyta</taxon>
        <taxon>Embryophyta</taxon>
        <taxon>Tracheophyta</taxon>
        <taxon>Spermatophyta</taxon>
        <taxon>Magnoliopsida</taxon>
        <taxon>eudicotyledons</taxon>
        <taxon>Gunneridae</taxon>
        <taxon>Pentapetalae</taxon>
        <taxon>asterids</taxon>
        <taxon>lamiids</taxon>
        <taxon>Lamiales</taxon>
        <taxon>Gesneriaceae</taxon>
        <taxon>Didymocarpoideae</taxon>
        <taxon>Trichosporeae</taxon>
        <taxon>Loxocarpinae</taxon>
        <taxon>Dorcoceras</taxon>
    </lineage>
</organism>
<evidence type="ECO:0000313" key="3">
    <source>
        <dbReference type="Proteomes" id="UP000250235"/>
    </source>
</evidence>
<accession>A0A2Z7CYM4</accession>
<sequence>MSCHHVRPSDREVRRSGGLASSSELREIWRDESCSFVSAPIMSYSRGPSCCGGVAVKARPDVKSGYYTCAESLHLEVPRCTLGSRGLLARDVPGRAEIAKLVGITDSRAEQENRFPSRVRPSGREVRRSGVLASSSELREIWRSICENPKIHLQEKKKNQLLVENQQVENQQVVEKSAGGRKPAAGRKSAGRKSAGGRKPAAGRKSAGRKSAGGRKPAAGRKISFWVGQLSFWLVKPAPAQSPNSCTVTQLLHSHPAPTQSPVRSTISSQQENWSNQLQENKNEEQAEEEEQEQFWGW</sequence>
<evidence type="ECO:0000313" key="2">
    <source>
        <dbReference type="EMBL" id="KZV51415.1"/>
    </source>
</evidence>
<name>A0A2Z7CYM4_9LAMI</name>
<dbReference type="EMBL" id="KQ991648">
    <property type="protein sequence ID" value="KZV51415.1"/>
    <property type="molecule type" value="Genomic_DNA"/>
</dbReference>
<keyword evidence="2" id="KW-0547">Nucleotide-binding</keyword>
<reference evidence="2 3" key="1">
    <citation type="journal article" date="2015" name="Proc. Natl. Acad. Sci. U.S.A.">
        <title>The resurrection genome of Boea hygrometrica: A blueprint for survival of dehydration.</title>
        <authorList>
            <person name="Xiao L."/>
            <person name="Yang G."/>
            <person name="Zhang L."/>
            <person name="Yang X."/>
            <person name="Zhao S."/>
            <person name="Ji Z."/>
            <person name="Zhou Q."/>
            <person name="Hu M."/>
            <person name="Wang Y."/>
            <person name="Chen M."/>
            <person name="Xu Y."/>
            <person name="Jin H."/>
            <person name="Xiao X."/>
            <person name="Hu G."/>
            <person name="Bao F."/>
            <person name="Hu Y."/>
            <person name="Wan P."/>
            <person name="Li L."/>
            <person name="Deng X."/>
            <person name="Kuang T."/>
            <person name="Xiang C."/>
            <person name="Zhu J.K."/>
            <person name="Oliver M.J."/>
            <person name="He Y."/>
        </authorList>
    </citation>
    <scope>NUCLEOTIDE SEQUENCE [LARGE SCALE GENOMIC DNA]</scope>
    <source>
        <strain evidence="3">cv. XS01</strain>
    </source>
</reference>
<protein>
    <submittedName>
        <fullName evidence="2">ATP-binding cassette superfamily</fullName>
    </submittedName>
</protein>
<feature type="region of interest" description="Disordered" evidence="1">
    <location>
        <begin position="111"/>
        <end position="130"/>
    </location>
</feature>
<keyword evidence="2" id="KW-0067">ATP-binding</keyword>
<feature type="compositionally biased region" description="Acidic residues" evidence="1">
    <location>
        <begin position="286"/>
        <end position="298"/>
    </location>
</feature>